<dbReference type="OrthoDB" id="2883672at2759"/>
<reference evidence="1 2" key="1">
    <citation type="submission" date="2018-11" db="EMBL/GenBank/DDBJ databases">
        <title>Genome sequence of Saitozyma podzolica DSM 27192.</title>
        <authorList>
            <person name="Aliyu H."/>
            <person name="Gorte O."/>
            <person name="Ochsenreither K."/>
        </authorList>
    </citation>
    <scope>NUCLEOTIDE SEQUENCE [LARGE SCALE GENOMIC DNA]</scope>
    <source>
        <strain evidence="1 2">DSM 27192</strain>
    </source>
</reference>
<sequence>MPGNRLNDVYAEILQNHPYGYALYAPESSLTLKPGTCGFLDQKGAWTPLLDLSNAAAVHARGFTPFHDFSPAPPKSGLWGPKGSEGVTGVNVEAVLKFSSEKESGVLLLAKGNVTRDFVHFRQPYKVWCKANAERILDKWPDVEQRGLWVVTETWHATEVALNAWQNSPTGACMSDSGWVVPQKTDRPELTVEMKEFGEDQDDEEDDEEDDE</sequence>
<name>A0A427YFS1_9TREE</name>
<dbReference type="EMBL" id="RSCD01000012">
    <property type="protein sequence ID" value="RSH89910.1"/>
    <property type="molecule type" value="Genomic_DNA"/>
</dbReference>
<proteinExistence type="predicted"/>
<gene>
    <name evidence="1" type="ORF">EHS25_001896</name>
</gene>
<dbReference type="AlphaFoldDB" id="A0A427YFS1"/>
<comment type="caution">
    <text evidence="1">The sequence shown here is derived from an EMBL/GenBank/DDBJ whole genome shotgun (WGS) entry which is preliminary data.</text>
</comment>
<dbReference type="Proteomes" id="UP000279259">
    <property type="component" value="Unassembled WGS sequence"/>
</dbReference>
<dbReference type="STRING" id="1890683.A0A427YFS1"/>
<evidence type="ECO:0000313" key="1">
    <source>
        <dbReference type="EMBL" id="RSH89910.1"/>
    </source>
</evidence>
<accession>A0A427YFS1</accession>
<keyword evidence="2" id="KW-1185">Reference proteome</keyword>
<evidence type="ECO:0000313" key="2">
    <source>
        <dbReference type="Proteomes" id="UP000279259"/>
    </source>
</evidence>
<protein>
    <submittedName>
        <fullName evidence="1">Uncharacterized protein</fullName>
    </submittedName>
</protein>
<organism evidence="1 2">
    <name type="scientific">Saitozyma podzolica</name>
    <dbReference type="NCBI Taxonomy" id="1890683"/>
    <lineage>
        <taxon>Eukaryota</taxon>
        <taxon>Fungi</taxon>
        <taxon>Dikarya</taxon>
        <taxon>Basidiomycota</taxon>
        <taxon>Agaricomycotina</taxon>
        <taxon>Tremellomycetes</taxon>
        <taxon>Tremellales</taxon>
        <taxon>Trimorphomycetaceae</taxon>
        <taxon>Saitozyma</taxon>
    </lineage>
</organism>